<dbReference type="AlphaFoldDB" id="A0A9P5RY36"/>
<dbReference type="PANTHER" id="PTHR47237:SF1">
    <property type="entry name" value="SLL0310 PROTEIN"/>
    <property type="match status" value="1"/>
</dbReference>
<dbReference type="Pfam" id="PF13673">
    <property type="entry name" value="Acetyltransf_10"/>
    <property type="match status" value="1"/>
</dbReference>
<accession>A0A9P5RY36</accession>
<gene>
    <name evidence="2" type="ORF">BG015_009131</name>
</gene>
<comment type="caution">
    <text evidence="2">The sequence shown here is derived from an EMBL/GenBank/DDBJ whole genome shotgun (WGS) entry which is preliminary data.</text>
</comment>
<dbReference type="InterPro" id="IPR000182">
    <property type="entry name" value="GNAT_dom"/>
</dbReference>
<dbReference type="OrthoDB" id="5771378at2759"/>
<dbReference type="GO" id="GO:0016747">
    <property type="term" value="F:acyltransferase activity, transferring groups other than amino-acyl groups"/>
    <property type="evidence" value="ECO:0007669"/>
    <property type="project" value="InterPro"/>
</dbReference>
<evidence type="ECO:0000313" key="3">
    <source>
        <dbReference type="Proteomes" id="UP000748756"/>
    </source>
</evidence>
<dbReference type="PANTHER" id="PTHR47237">
    <property type="entry name" value="SLL0310 PROTEIN"/>
    <property type="match status" value="1"/>
</dbReference>
<organism evidence="2 3">
    <name type="scientific">Linnemannia schmuckeri</name>
    <dbReference type="NCBI Taxonomy" id="64567"/>
    <lineage>
        <taxon>Eukaryota</taxon>
        <taxon>Fungi</taxon>
        <taxon>Fungi incertae sedis</taxon>
        <taxon>Mucoromycota</taxon>
        <taxon>Mortierellomycotina</taxon>
        <taxon>Mortierellomycetes</taxon>
        <taxon>Mortierellales</taxon>
        <taxon>Mortierellaceae</taxon>
        <taxon>Linnemannia</taxon>
    </lineage>
</organism>
<name>A0A9P5RY36_9FUNG</name>
<dbReference type="Gene3D" id="3.40.630.90">
    <property type="match status" value="1"/>
</dbReference>
<evidence type="ECO:0000313" key="2">
    <source>
        <dbReference type="EMBL" id="KAF9149092.1"/>
    </source>
</evidence>
<reference evidence="2" key="1">
    <citation type="journal article" date="2020" name="Fungal Divers.">
        <title>Resolving the Mortierellaceae phylogeny through synthesis of multi-gene phylogenetics and phylogenomics.</title>
        <authorList>
            <person name="Vandepol N."/>
            <person name="Liber J."/>
            <person name="Desiro A."/>
            <person name="Na H."/>
            <person name="Kennedy M."/>
            <person name="Barry K."/>
            <person name="Grigoriev I.V."/>
            <person name="Miller A.N."/>
            <person name="O'Donnell K."/>
            <person name="Stajich J.E."/>
            <person name="Bonito G."/>
        </authorList>
    </citation>
    <scope>NUCLEOTIDE SEQUENCE</scope>
    <source>
        <strain evidence="2">NRRL 6426</strain>
    </source>
</reference>
<dbReference type="CDD" id="cd04301">
    <property type="entry name" value="NAT_SF"/>
    <property type="match status" value="1"/>
</dbReference>
<dbReference type="InterPro" id="IPR052729">
    <property type="entry name" value="Acyl/Acetyltrans_Enzymes"/>
</dbReference>
<dbReference type="EMBL" id="JAAAUQ010000574">
    <property type="protein sequence ID" value="KAF9149092.1"/>
    <property type="molecule type" value="Genomic_DNA"/>
</dbReference>
<sequence length="334" mass="37078">MGWNPGQKAAMSQVMLKTDPGAYFYGRLEQEQEQGQEKNGRAMVVKEKGREKVALEDDRSIVSMISAIRFGDDQAWLGYYITEEQHRGKGYGLAIFNHALEHLGGPSRKSIGLNAVMSQVPNYQKSGFTQSSWTNERRRGPASDIVEGVHDRELAKKIARGEVDGVVLLSDPRVDWDQLHRMEKQYTGFDRPEFIKSWADYHANGDPSAHRIGVAILSTTSTCPISKKPLLLGYTCARPAMVSYRIGPLYATDGEIARQLLVKLAVEVIAAEKRSPMRVPLVFDIDIVQENTAAVAMFDRMGWPNLISSLRMWKGVVPPYDASGCFGIATAEAG</sequence>
<dbReference type="PROSITE" id="PS51186">
    <property type="entry name" value="GNAT"/>
    <property type="match status" value="1"/>
</dbReference>
<feature type="domain" description="N-acetyltransferase" evidence="1">
    <location>
        <begin position="14"/>
        <end position="159"/>
    </location>
</feature>
<keyword evidence="3" id="KW-1185">Reference proteome</keyword>
<evidence type="ECO:0000259" key="1">
    <source>
        <dbReference type="PROSITE" id="PS51186"/>
    </source>
</evidence>
<dbReference type="SUPFAM" id="SSF55729">
    <property type="entry name" value="Acyl-CoA N-acyltransferases (Nat)"/>
    <property type="match status" value="1"/>
</dbReference>
<dbReference type="Gene3D" id="3.40.630.30">
    <property type="match status" value="1"/>
</dbReference>
<protein>
    <recommendedName>
        <fullName evidence="1">N-acetyltransferase domain-containing protein</fullName>
    </recommendedName>
</protein>
<proteinExistence type="predicted"/>
<dbReference type="Proteomes" id="UP000748756">
    <property type="component" value="Unassembled WGS sequence"/>
</dbReference>
<dbReference type="InterPro" id="IPR041496">
    <property type="entry name" value="YitH/HolE_GNAT"/>
</dbReference>
<dbReference type="Pfam" id="PF18014">
    <property type="entry name" value="Acetyltransf_18"/>
    <property type="match status" value="1"/>
</dbReference>
<dbReference type="InterPro" id="IPR016181">
    <property type="entry name" value="Acyl_CoA_acyltransferase"/>
</dbReference>